<dbReference type="Proteomes" id="UP001583177">
    <property type="component" value="Unassembled WGS sequence"/>
</dbReference>
<evidence type="ECO:0000313" key="5">
    <source>
        <dbReference type="Proteomes" id="UP001583177"/>
    </source>
</evidence>
<evidence type="ECO:0000259" key="3">
    <source>
        <dbReference type="Pfam" id="PF24244"/>
    </source>
</evidence>
<sequence>MHADANGRVRSNSALVDDDLKHEDGGPDVKMADAKPTYKSWKKKYRKMRIKFEQKMSQGEDLYQQEVKAMRKIKQLAIYNDRLLDLLTDINNRPQIPQERRIDVGLDVPSDAEEGFILGIDREPRPGPTPAKALKDLIRETPHLDFAATAERYPEVASDLQTGIDSPAAEATHQQHPPSFLTADDIDNYLWEVDMQARAEAEERGEDVEMLPTLAPLARENGAGSYGATIRGATPSSAPPNVKDTSAAGASSISTTSRDFALRNPVSVYNWLRKNAPKTFLQDNEAGEEKKEKGHSGEKQSRKAQRPIDDDDDDDDTRTSTRKVAGGGRKASGETGRASTGAARAKGERAPKTERGSKRSKAASGKAKRQSMDETMYDLDDELGAQGTNARASASKGKRKRVVVDDDTGYRPKGGSSRRPIKRRNKNSSVSLASAGGAGPVDSIEAAGKADVSTGKKAARDEAEARDAASVDAEAEMED</sequence>
<dbReference type="SUPFAM" id="SSF158622">
    <property type="entry name" value="YheA/YmcA-like"/>
    <property type="match status" value="1"/>
</dbReference>
<feature type="domain" description="INO80 complex subunit 3-like middle region" evidence="3">
    <location>
        <begin position="132"/>
        <end position="285"/>
    </location>
</feature>
<evidence type="ECO:0000313" key="4">
    <source>
        <dbReference type="EMBL" id="KAL1868115.1"/>
    </source>
</evidence>
<dbReference type="Pfam" id="PF24244">
    <property type="entry name" value="Iec3-like_M"/>
    <property type="match status" value="1"/>
</dbReference>
<evidence type="ECO:0000259" key="2">
    <source>
        <dbReference type="Pfam" id="PF14612"/>
    </source>
</evidence>
<accession>A0ABR3WWQ6</accession>
<name>A0ABR3WWQ6_9PEZI</name>
<reference evidence="4 5" key="1">
    <citation type="journal article" date="2024" name="IMA Fungus">
        <title>IMA Genome - F19 : A genome assembly and annotation guide to empower mycologists, including annotated draft genome sequences of Ceratocystis pirilliformis, Diaporthe australafricana, Fusarium ophioides, Paecilomyces lecythidis, and Sporothrix stenoceras.</title>
        <authorList>
            <person name="Aylward J."/>
            <person name="Wilson A.M."/>
            <person name="Visagie C.M."/>
            <person name="Spraker J."/>
            <person name="Barnes I."/>
            <person name="Buitendag C."/>
            <person name="Ceriani C."/>
            <person name="Del Mar Angel L."/>
            <person name="du Plessis D."/>
            <person name="Fuchs T."/>
            <person name="Gasser K."/>
            <person name="Kramer D."/>
            <person name="Li W."/>
            <person name="Munsamy K."/>
            <person name="Piso A."/>
            <person name="Price J.L."/>
            <person name="Sonnekus B."/>
            <person name="Thomas C."/>
            <person name="van der Nest A."/>
            <person name="van Dijk A."/>
            <person name="van Heerden A."/>
            <person name="van Vuuren N."/>
            <person name="Yilmaz N."/>
            <person name="Duong T.A."/>
            <person name="van der Merwe N.A."/>
            <person name="Wingfield M.J."/>
            <person name="Wingfield B.D."/>
        </authorList>
    </citation>
    <scope>NUCLEOTIDE SEQUENCE [LARGE SCALE GENOMIC DNA]</scope>
    <source>
        <strain evidence="4 5">CMW 18300</strain>
    </source>
</reference>
<evidence type="ECO:0000256" key="1">
    <source>
        <dbReference type="SAM" id="MobiDB-lite"/>
    </source>
</evidence>
<feature type="compositionally biased region" description="Basic and acidic residues" evidence="1">
    <location>
        <begin position="18"/>
        <end position="31"/>
    </location>
</feature>
<comment type="caution">
    <text evidence="4">The sequence shown here is derived from an EMBL/GenBank/DDBJ whole genome shotgun (WGS) entry which is preliminary data.</text>
</comment>
<feature type="compositionally biased region" description="Basic and acidic residues" evidence="1">
    <location>
        <begin position="458"/>
        <end position="469"/>
    </location>
</feature>
<feature type="compositionally biased region" description="Basic and acidic residues" evidence="1">
    <location>
        <begin position="287"/>
        <end position="301"/>
    </location>
</feature>
<dbReference type="InterPro" id="IPR055449">
    <property type="entry name" value="Iec3-like_M"/>
</dbReference>
<feature type="region of interest" description="Disordered" evidence="1">
    <location>
        <begin position="1"/>
        <end position="31"/>
    </location>
</feature>
<feature type="region of interest" description="Disordered" evidence="1">
    <location>
        <begin position="274"/>
        <end position="479"/>
    </location>
</feature>
<dbReference type="InterPro" id="IPR032742">
    <property type="entry name" value="Iec3_N"/>
</dbReference>
<feature type="region of interest" description="Disordered" evidence="1">
    <location>
        <begin position="225"/>
        <end position="255"/>
    </location>
</feature>
<dbReference type="Pfam" id="PF14612">
    <property type="entry name" value="Ino80_Iec3"/>
    <property type="match status" value="1"/>
</dbReference>
<dbReference type="EMBL" id="JAWRVE010000047">
    <property type="protein sequence ID" value="KAL1868115.1"/>
    <property type="molecule type" value="Genomic_DNA"/>
</dbReference>
<protein>
    <recommendedName>
        <fullName evidence="6">IEC3 subunit of the Ino80 complex, chromatin re-modelling-domain-containing protein</fullName>
    </recommendedName>
</protein>
<feature type="compositionally biased region" description="Low complexity" evidence="1">
    <location>
        <begin position="245"/>
        <end position="255"/>
    </location>
</feature>
<feature type="compositionally biased region" description="Basic residues" evidence="1">
    <location>
        <begin position="358"/>
        <end position="369"/>
    </location>
</feature>
<feature type="domain" description="INO80 complex subunit 3 N-terminal" evidence="2">
    <location>
        <begin position="39"/>
        <end position="106"/>
    </location>
</feature>
<organism evidence="4 5">
    <name type="scientific">Diaporthe australafricana</name>
    <dbReference type="NCBI Taxonomy" id="127596"/>
    <lineage>
        <taxon>Eukaryota</taxon>
        <taxon>Fungi</taxon>
        <taxon>Dikarya</taxon>
        <taxon>Ascomycota</taxon>
        <taxon>Pezizomycotina</taxon>
        <taxon>Sordariomycetes</taxon>
        <taxon>Sordariomycetidae</taxon>
        <taxon>Diaporthales</taxon>
        <taxon>Diaporthaceae</taxon>
        <taxon>Diaporthe</taxon>
    </lineage>
</organism>
<proteinExistence type="predicted"/>
<evidence type="ECO:0008006" key="6">
    <source>
        <dbReference type="Google" id="ProtNLM"/>
    </source>
</evidence>
<dbReference type="InterPro" id="IPR023378">
    <property type="entry name" value="YheA/YmcA-like_dom_sf"/>
</dbReference>
<keyword evidence="5" id="KW-1185">Reference proteome</keyword>
<gene>
    <name evidence="4" type="ORF">Daus18300_006097</name>
</gene>
<feature type="compositionally biased region" description="Basic and acidic residues" evidence="1">
    <location>
        <begin position="345"/>
        <end position="357"/>
    </location>
</feature>